<feature type="compositionally biased region" description="Polar residues" evidence="2">
    <location>
        <begin position="904"/>
        <end position="921"/>
    </location>
</feature>
<organism evidence="3 4">
    <name type="scientific">Porites evermanni</name>
    <dbReference type="NCBI Taxonomy" id="104178"/>
    <lineage>
        <taxon>Eukaryota</taxon>
        <taxon>Metazoa</taxon>
        <taxon>Cnidaria</taxon>
        <taxon>Anthozoa</taxon>
        <taxon>Hexacorallia</taxon>
        <taxon>Scleractinia</taxon>
        <taxon>Fungiina</taxon>
        <taxon>Poritidae</taxon>
        <taxon>Porites</taxon>
    </lineage>
</organism>
<feature type="region of interest" description="Disordered" evidence="2">
    <location>
        <begin position="733"/>
        <end position="766"/>
    </location>
</feature>
<feature type="region of interest" description="Disordered" evidence="2">
    <location>
        <begin position="885"/>
        <end position="960"/>
    </location>
</feature>
<feature type="compositionally biased region" description="Polar residues" evidence="2">
    <location>
        <begin position="607"/>
        <end position="632"/>
    </location>
</feature>
<dbReference type="Gene3D" id="3.30.420.40">
    <property type="match status" value="2"/>
</dbReference>
<feature type="compositionally biased region" description="Low complexity" evidence="2">
    <location>
        <begin position="931"/>
        <end position="951"/>
    </location>
</feature>
<feature type="region of interest" description="Disordered" evidence="2">
    <location>
        <begin position="1495"/>
        <end position="1630"/>
    </location>
</feature>
<feature type="compositionally biased region" description="Basic and acidic residues" evidence="2">
    <location>
        <begin position="1717"/>
        <end position="1760"/>
    </location>
</feature>
<accession>A0ABN8M723</accession>
<evidence type="ECO:0000313" key="4">
    <source>
        <dbReference type="Proteomes" id="UP001159427"/>
    </source>
</evidence>
<feature type="region of interest" description="Disordered" evidence="2">
    <location>
        <begin position="1837"/>
        <end position="1857"/>
    </location>
</feature>
<feature type="region of interest" description="Disordered" evidence="2">
    <location>
        <begin position="1717"/>
        <end position="1798"/>
    </location>
</feature>
<feature type="compositionally biased region" description="Polar residues" evidence="2">
    <location>
        <begin position="1393"/>
        <end position="1415"/>
    </location>
</feature>
<sequence length="2261" mass="256493">MYSRSRIPRSIMLLFKITQQNVVVQGGRDIVPGYAIERYFVRYSVNIEHEAMSARSKIKEKRLYMPEDNLILSEIAILTGCGCDLQGHPLVTLSSQRYSSLVLLNPADVIRLLKYLAFLARSWYKEAGISFLIDFRSSREAVVSHVIDLIQIFQNDTRSVRSLYIILPENKQVKRHLTREIHARHEKGQLNFQTVPVQGTSNLLTYIEASQLTTAFGGSLAYDHKAWIRLQKKLEEFYFTSDYITTHLPKALNEVKSLKRMQSRKEQSGGDLVLQRVEEKKAKIKRDLSIDVAIEEGNHLRELTVRPGSDRTFSVMSKTPQYASMMETIQPYRDQLMHAKKQLQDALKGGTTSHPVPVTSSQAKDVLELKENLSRLVKWIRGDAENQLNTFSQACDSLRSANQSKAQFDGEFYPLAKEVVFQGRGLAKQAEEMSTRNLRDKRPLQAASKVLTSDLENFSNRVEHVKRWLEDAVNFYNLLNKAETWYSKAAEFWPSSSTRSTSYRDLQHQEGRLARFLVKYPPLSPQELLHLETFLEKVPDTHLRNQAKLLTHRCKQLEKIIRARETHLIEYGNGRETSNEERSVDAPGRMPSEFLKQTAAESAYSRLKNTPNRTNSSNGSLYTGSRDYSSAEETLILPTPPVRRPATAINGTSDSAAMDLKQKQLHSRETSKLPDSSQSDFNGFVKGDVMSQTCPPGETGRYLKHSRGRDPRESFERQPKYVNYPLVQQTEQNGDLLNNGPLKSYTRKMAPKKPERKKVKKTEKESKSIDNLLMEQMKLEKELKELQQIRRKIVPPLDLSELNVNHASFSDHERYLNPKSISTSGPSVSSQGKHPKDFKVSSLSSGHFTSGPSSLTVKPELTSDDSIDREVEGLLSEMLFLRDDEDDTSPLKHDSLSPEVKTYPHTNGAQRSSPKVTTNGYYNGVHEPKISNSFVDSSPSSSGYTPPSAGSQKKHSRVSDVSQDKIEQFCALKQQEMYWMSRIRHQRQILAQPLNTVVRHEVEEQYFYAQEQLSGIEKAIAALFQHLSHGEVEVLVKNGVVKSDPEYILSPFNSQSLQTNNYTNQSYSHFGQRFLAQQPQQNSTYPLVPGPAANGINVPQRFGYQQTTSQTQFATNLAPFHSQRIGNAFTGFQDTSIGTGNVSNQIVTRASDVIVNKPASVNKETQTVNGVHAHNGTTTSNILDRDLKKTEDNSDEVNQRERTRNISILPVSQNTATKVLEAEDREQRISNAVDIAGLSNEASPVNQIAVGKHEDQPSGEFLVQGTDDEKEYYVAPEEKGKLVAVKQPSFDDHEVVKLKEKLEFEQKELRDSLKREEMKFLEEQRRLKEEEERQNQWMAEQENRRRRMHESMTIDEREVEMVEEELSVDEEPDVNKRDTEEIREKRLAYFRSKTNSETLDQANETESLSSETQDPQRIMAENTELKDINTEPQNPELAINDSELVMESEDADSNPAGSSPVESQLEDIDIEQCDFISEESKVSPEDELIELLKAASVRTSPEDPKESFGGVDVDEIKDINMEKEGLVEEKEEELPVELHSTVANKDWKSDDESDSSDDVIERFEASLSLEEQGKFNNPVFRSYSQNKNEEDVNLRHESFDSEEGQEEDARNEDGGTAEDHAELDGSLLTDTSAHQIEELVKRLGEIENELSDIEVEGSTGLETTTKSSDQEFEEIERLMYEEKARIAAEEKTKQLGENALSDSSDEEFKQLEKALYEQKARTERKSKSDDSNDEFARTASDEEFEQLEKMAYDERTRSQFEAENVLGKQDEKLASRDTVKENAKPLSPPNLSISSKKAEEDDLLDIIGSSDSEDTLSSEETGENLAEVGKLILAQAREQSSDDRETLGSDDEKPCDRNVTWTVSTRTSAPAPPISAPVASEHNVAFEHSGGVVAVIDNGSGFCKAGFSNEEQPRVVFPAVVGKPRHQEAMMQDYRDFYIGDEAQSMRGVLTLKYPLEHGIVLNWDDMESIWTYTYDQLRIDSQDYPVLLTEAPLNPKFNRERMLQIMFETFNTPCLYVAVQAVMALYSTGRTTGTVFDCGDGVSHTVPVYEGYWLPHATQRMDLAGRDLTRYMMRILKEQGYSFTTTAEMEIIRDIKEKLAYVALDFEQELQESETSNKFEELYMLPDGQSIRLASERFRCPEVLFNPSMLGRDIVGIHESIYKCITKCDVDIRKELLENILLSGGSTMLPGLEQRLHKEIFTLVNPRDPGRVKVISPEDRKYAVWKGSAVLAGLSTFPQMCISVQEYDEMGPDIVHRKCF</sequence>
<evidence type="ECO:0000256" key="1">
    <source>
        <dbReference type="RuleBase" id="RU000487"/>
    </source>
</evidence>
<feature type="region of interest" description="Disordered" evidence="2">
    <location>
        <begin position="815"/>
        <end position="864"/>
    </location>
</feature>
<feature type="region of interest" description="Disordered" evidence="2">
    <location>
        <begin position="604"/>
        <end position="714"/>
    </location>
</feature>
<feature type="compositionally biased region" description="Basic and acidic residues" evidence="2">
    <location>
        <begin position="1349"/>
        <end position="1360"/>
    </location>
</feature>
<feature type="region of interest" description="Disordered" evidence="2">
    <location>
        <begin position="1325"/>
        <end position="1380"/>
    </location>
</feature>
<feature type="compositionally biased region" description="Basic residues" evidence="2">
    <location>
        <begin position="745"/>
        <end position="761"/>
    </location>
</feature>
<feature type="compositionally biased region" description="Polar residues" evidence="2">
    <location>
        <begin position="841"/>
        <end position="856"/>
    </location>
</feature>
<feature type="compositionally biased region" description="Basic and acidic residues" evidence="2">
    <location>
        <begin position="1587"/>
        <end position="1599"/>
    </location>
</feature>
<dbReference type="InterPro" id="IPR043129">
    <property type="entry name" value="ATPase_NBD"/>
</dbReference>
<dbReference type="CDD" id="cd13397">
    <property type="entry name" value="ASKHA_NBD_actin_Arp-T1-3"/>
    <property type="match status" value="1"/>
</dbReference>
<feature type="compositionally biased region" description="Basic and acidic residues" evidence="2">
    <location>
        <begin position="1768"/>
        <end position="1783"/>
    </location>
</feature>
<evidence type="ECO:0000313" key="3">
    <source>
        <dbReference type="EMBL" id="CAH3023779.1"/>
    </source>
</evidence>
<feature type="compositionally biased region" description="Basic and acidic residues" evidence="2">
    <location>
        <begin position="1607"/>
        <end position="1623"/>
    </location>
</feature>
<dbReference type="PANTHER" id="PTHR11937">
    <property type="entry name" value="ACTIN"/>
    <property type="match status" value="1"/>
</dbReference>
<feature type="compositionally biased region" description="Polar residues" evidence="2">
    <location>
        <begin position="819"/>
        <end position="832"/>
    </location>
</feature>
<feature type="compositionally biased region" description="Basic and acidic residues" evidence="2">
    <location>
        <begin position="1325"/>
        <end position="1334"/>
    </location>
</feature>
<feature type="compositionally biased region" description="Acidic residues" evidence="2">
    <location>
        <begin position="1361"/>
        <end position="1372"/>
    </location>
</feature>
<dbReference type="EMBL" id="CALNXI010000274">
    <property type="protein sequence ID" value="CAH3023779.1"/>
    <property type="molecule type" value="Genomic_DNA"/>
</dbReference>
<gene>
    <name evidence="3" type="ORF">PEVE_00020429</name>
</gene>
<dbReference type="Gene3D" id="3.90.640.10">
    <property type="entry name" value="Actin, Chain A, domain 4"/>
    <property type="match status" value="1"/>
</dbReference>
<dbReference type="PROSITE" id="PS01132">
    <property type="entry name" value="ACTINS_ACT_LIKE"/>
    <property type="match status" value="1"/>
</dbReference>
<dbReference type="Proteomes" id="UP001159427">
    <property type="component" value="Unassembled WGS sequence"/>
</dbReference>
<dbReference type="Pfam" id="PF00022">
    <property type="entry name" value="Actin"/>
    <property type="match status" value="1"/>
</dbReference>
<dbReference type="SMART" id="SM00268">
    <property type="entry name" value="ACTIN"/>
    <property type="match status" value="1"/>
</dbReference>
<feature type="compositionally biased region" description="Basic and acidic residues" evidence="2">
    <location>
        <begin position="660"/>
        <end position="672"/>
    </location>
</feature>
<comment type="caution">
    <text evidence="3">The sequence shown here is derived from an EMBL/GenBank/DDBJ whole genome shotgun (WGS) entry which is preliminary data.</text>
</comment>
<name>A0ABN8M723_9CNID</name>
<feature type="compositionally biased region" description="Basic and acidic residues" evidence="2">
    <location>
        <begin position="1839"/>
        <end position="1856"/>
    </location>
</feature>
<comment type="similarity">
    <text evidence="1">Belongs to the actin family.</text>
</comment>
<dbReference type="PRINTS" id="PR00190">
    <property type="entry name" value="ACTIN"/>
</dbReference>
<evidence type="ECO:0008006" key="5">
    <source>
        <dbReference type="Google" id="ProtNLM"/>
    </source>
</evidence>
<dbReference type="PROSITE" id="PS01036">
    <property type="entry name" value="HSP70_3"/>
    <property type="match status" value="1"/>
</dbReference>
<dbReference type="SUPFAM" id="SSF53067">
    <property type="entry name" value="Actin-like ATPase domain"/>
    <property type="match status" value="2"/>
</dbReference>
<feature type="compositionally biased region" description="Basic and acidic residues" evidence="2">
    <location>
        <begin position="1514"/>
        <end position="1528"/>
    </location>
</feature>
<proteinExistence type="inferred from homology"/>
<dbReference type="InterPro" id="IPR004000">
    <property type="entry name" value="Actin"/>
</dbReference>
<keyword evidence="4" id="KW-1185">Reference proteome</keyword>
<feature type="region of interest" description="Disordered" evidence="2">
    <location>
        <begin position="1393"/>
        <end position="1417"/>
    </location>
</feature>
<dbReference type="InterPro" id="IPR018181">
    <property type="entry name" value="Heat_shock_70_CS"/>
</dbReference>
<protein>
    <recommendedName>
        <fullName evidence="5">CRAL-TRIO domain-containing protein</fullName>
    </recommendedName>
</protein>
<dbReference type="InterPro" id="IPR020902">
    <property type="entry name" value="Actin/actin-like_CS"/>
</dbReference>
<evidence type="ECO:0000256" key="2">
    <source>
        <dbReference type="SAM" id="MobiDB-lite"/>
    </source>
</evidence>
<feature type="region of interest" description="Disordered" evidence="2">
    <location>
        <begin position="1440"/>
        <end position="1464"/>
    </location>
</feature>
<reference evidence="3 4" key="1">
    <citation type="submission" date="2022-05" db="EMBL/GenBank/DDBJ databases">
        <authorList>
            <consortium name="Genoscope - CEA"/>
            <person name="William W."/>
        </authorList>
    </citation>
    <scope>NUCLEOTIDE SEQUENCE [LARGE SCALE GENOMIC DNA]</scope>
</reference>